<dbReference type="InterPro" id="IPR020066">
    <property type="entry name" value="Cortexin"/>
</dbReference>
<accession>A0AAJ7XEU8</accession>
<reference evidence="8 9" key="1">
    <citation type="submission" date="2025-04" db="UniProtKB">
        <authorList>
            <consortium name="RefSeq"/>
        </authorList>
    </citation>
    <scope>IDENTIFICATION</scope>
    <source>
        <tissue evidence="8 9">Sperm</tissue>
    </source>
</reference>
<dbReference type="GO" id="GO:0016020">
    <property type="term" value="C:membrane"/>
    <property type="evidence" value="ECO:0007669"/>
    <property type="project" value="UniProtKB-SubCell"/>
</dbReference>
<keyword evidence="6" id="KW-0732">Signal</keyword>
<dbReference type="Proteomes" id="UP001318040">
    <property type="component" value="Chromosome 57"/>
</dbReference>
<dbReference type="KEGG" id="pmrn:116955020"/>
<evidence type="ECO:0000256" key="4">
    <source>
        <dbReference type="ARBA" id="ARBA00023136"/>
    </source>
</evidence>
<evidence type="ECO:0000256" key="3">
    <source>
        <dbReference type="ARBA" id="ARBA00022989"/>
    </source>
</evidence>
<evidence type="ECO:0000256" key="6">
    <source>
        <dbReference type="SAM" id="SignalP"/>
    </source>
</evidence>
<dbReference type="Pfam" id="PF11057">
    <property type="entry name" value="Cortexin"/>
    <property type="match status" value="1"/>
</dbReference>
<feature type="chain" id="PRO_5044709717" evidence="6">
    <location>
        <begin position="17"/>
        <end position="134"/>
    </location>
</feature>
<evidence type="ECO:0000313" key="8">
    <source>
        <dbReference type="RefSeq" id="XP_032831846.1"/>
    </source>
</evidence>
<organism evidence="7 8">
    <name type="scientific">Petromyzon marinus</name>
    <name type="common">Sea lamprey</name>
    <dbReference type="NCBI Taxonomy" id="7757"/>
    <lineage>
        <taxon>Eukaryota</taxon>
        <taxon>Metazoa</taxon>
        <taxon>Chordata</taxon>
        <taxon>Craniata</taxon>
        <taxon>Vertebrata</taxon>
        <taxon>Cyclostomata</taxon>
        <taxon>Hyperoartia</taxon>
        <taxon>Petromyzontiformes</taxon>
        <taxon>Petromyzontidae</taxon>
        <taxon>Petromyzon</taxon>
    </lineage>
</organism>
<sequence>MLVLLALCELRASSSPASLRSSMGAGDAFTASPAGLHHGGASSSAQSVGGAAGGVGVGGGGGIIGAGGGPHPVPSLTLEQKAAFCCVALLLVFLGVLIVRCFRILLDPYNSMPSSTWTDGIDGLEKGQFEYALA</sequence>
<name>A0AAJ7XEU8_PETMA</name>
<gene>
    <name evidence="8 9" type="primary">LOC116955020</name>
</gene>
<comment type="subcellular location">
    <subcellularLocation>
        <location evidence="1">Membrane</location>
        <topology evidence="1">Single-pass membrane protein</topology>
    </subcellularLocation>
</comment>
<keyword evidence="7" id="KW-1185">Reference proteome</keyword>
<evidence type="ECO:0000256" key="1">
    <source>
        <dbReference type="ARBA" id="ARBA00004167"/>
    </source>
</evidence>
<evidence type="ECO:0000313" key="9">
    <source>
        <dbReference type="RefSeq" id="XP_032831848.1"/>
    </source>
</evidence>
<evidence type="ECO:0000256" key="5">
    <source>
        <dbReference type="SAM" id="Phobius"/>
    </source>
</evidence>
<protein>
    <submittedName>
        <fullName evidence="8 9">Cortexin-3-like</fullName>
    </submittedName>
</protein>
<feature type="signal peptide" evidence="6">
    <location>
        <begin position="1"/>
        <end position="16"/>
    </location>
</feature>
<dbReference type="RefSeq" id="XP_032831848.1">
    <property type="nucleotide sequence ID" value="XM_032975957.1"/>
</dbReference>
<feature type="transmembrane region" description="Helical" evidence="5">
    <location>
        <begin position="81"/>
        <end position="102"/>
    </location>
</feature>
<proteinExistence type="predicted"/>
<keyword evidence="3 5" id="KW-1133">Transmembrane helix</keyword>
<dbReference type="AlphaFoldDB" id="A0AAJ7XEU8"/>
<keyword evidence="2 5" id="KW-0812">Transmembrane</keyword>
<evidence type="ECO:0000313" key="7">
    <source>
        <dbReference type="Proteomes" id="UP001318040"/>
    </source>
</evidence>
<dbReference type="RefSeq" id="XP_032831846.1">
    <property type="nucleotide sequence ID" value="XM_032975955.1"/>
</dbReference>
<keyword evidence="4 5" id="KW-0472">Membrane</keyword>
<dbReference type="PANTHER" id="PTHR16736">
    <property type="entry name" value="CORTEXIN-1-RELATED"/>
    <property type="match status" value="1"/>
</dbReference>
<evidence type="ECO:0000256" key="2">
    <source>
        <dbReference type="ARBA" id="ARBA00022692"/>
    </source>
</evidence>